<dbReference type="SUPFAM" id="SSF46894">
    <property type="entry name" value="C-terminal effector domain of the bipartite response regulators"/>
    <property type="match status" value="1"/>
</dbReference>
<feature type="domain" description="HTH luxR-type" evidence="4">
    <location>
        <begin position="817"/>
        <end position="882"/>
    </location>
</feature>
<dbReference type="PRINTS" id="PR00038">
    <property type="entry name" value="HTHLUXR"/>
</dbReference>
<dbReference type="KEGG" id="bct:GEM_3546"/>
<evidence type="ECO:0000256" key="2">
    <source>
        <dbReference type="ARBA" id="ARBA00023125"/>
    </source>
</evidence>
<evidence type="ECO:0000256" key="3">
    <source>
        <dbReference type="ARBA" id="ARBA00023163"/>
    </source>
</evidence>
<dbReference type="InterPro" id="IPR059106">
    <property type="entry name" value="WHD_MalT"/>
</dbReference>
<dbReference type="PANTHER" id="PTHR44688:SF16">
    <property type="entry name" value="DNA-BINDING TRANSCRIPTIONAL ACTIVATOR DEVR_DOSR"/>
    <property type="match status" value="1"/>
</dbReference>
<protein>
    <submittedName>
        <fullName evidence="5">ATP-dependent transcription regulator LuxR</fullName>
    </submittedName>
</protein>
<dbReference type="PROSITE" id="PS50043">
    <property type="entry name" value="HTH_LUXR_2"/>
    <property type="match status" value="1"/>
</dbReference>
<evidence type="ECO:0000313" key="6">
    <source>
        <dbReference type="Proteomes" id="UP000032866"/>
    </source>
</evidence>
<dbReference type="InterPro" id="IPR036388">
    <property type="entry name" value="WH-like_DNA-bd_sf"/>
</dbReference>
<name>A0A9W3K2X5_BURCE</name>
<sequence length="883" mass="97685">MTASPNATRRRPRRHGADLREHKFFPPVARRGAIVRRALLDRVTGLGVPHIVILQAPLGSGKSTLLQQIMETGRAKRWTMAWLALDENDNDPRRFEAYFISLIAQLVEEAGVVASGHSGRPTDNMLDWVFDQIARIDGPIGICIDDFQWIHEPAILHFFRDLLDALPGRCRLYIGSRNLPDVGVSALQVAEEALVLRMEDLRFSSDEAAVFLADAADTIDAETEAFIQSRTEGWPAGLQLFKLALARDEIRHALDALRDCTPLELVRYLSENTLALQPPDVQAFLLKTSQLRRLNGSLCADVTGFARADAVLRQLERDGLFVEALDGSPGWYRYHGLFARFLSERLAHDDPADLIDVHRRAAHWYVRHGIPEEAMFHAVEAREYALAITTLDGWASRLVEGAELVTVAYWFDRLPLQEVLCCRSLAVKIAWALVFLRRGGPTHPLLSYLAETRDGHGADVVLAMAMLFRNDLREATRLADVPALHQPASDLFEAFELGAAANLHAFSAMAAWDEERAHHLLVLANSHNDHAQSAFSHGYTLALRCILQVIGAQPRLATDAPHATRGMRRDAGSPYVNRGMSAAALAASRIWACYEADQLDTVERLAAQFGEDITLAAVPEFVALSMVSIARVHVARGRMPQARDALDTLERLSFQNRWASVREMIAWERLYLAGRSGDTTRIDTLLSQVPGDDAAPDPGWILVTEMLSGPLLGRIRLALLQQRLDRASELLKSALGIVPVRPLLAVKLQVLQALVQHRQGHTRLALRTLQGAQDAARAGGCTRALLDEGGELAALLDSATAPGAERAMRHPAASGPKAAWASQLSQREQEILRLLCSGASNREISETLFLSENTVKFHLKNLYLKLDVRNRAQAILKAQTDAR</sequence>
<dbReference type="InterPro" id="IPR027417">
    <property type="entry name" value="P-loop_NTPase"/>
</dbReference>
<proteinExistence type="predicted"/>
<dbReference type="Gene3D" id="3.40.50.300">
    <property type="entry name" value="P-loop containing nucleotide triphosphate hydrolases"/>
    <property type="match status" value="1"/>
</dbReference>
<evidence type="ECO:0000259" key="4">
    <source>
        <dbReference type="PROSITE" id="PS50043"/>
    </source>
</evidence>
<reference evidence="5 6" key="1">
    <citation type="journal article" date="2012" name="J. Bacteriol.">
        <title>Complete Genome Sequence of Burkholderia sp. Strain GG4, a Betaproteobacterium That Reduces 3-Oxo-N-Acylhomoserine Lactones and Produces Different N-Acylhomoserine Lactones.</title>
        <authorList>
            <person name="Hong K.W."/>
            <person name="Koh C.L."/>
            <person name="Sam C.K."/>
            <person name="Yin W.F."/>
            <person name="Chan K.G."/>
        </authorList>
    </citation>
    <scope>NUCLEOTIDE SEQUENCE [LARGE SCALE GENOMIC DNA]</scope>
    <source>
        <strain evidence="5 6">GG4</strain>
    </source>
</reference>
<dbReference type="EMBL" id="CP003775">
    <property type="protein sequence ID" value="AFQ49937.1"/>
    <property type="molecule type" value="Genomic_DNA"/>
</dbReference>
<dbReference type="PROSITE" id="PS00622">
    <property type="entry name" value="HTH_LUXR_1"/>
    <property type="match status" value="1"/>
</dbReference>
<dbReference type="SUPFAM" id="SSF52540">
    <property type="entry name" value="P-loop containing nucleoside triphosphate hydrolases"/>
    <property type="match status" value="1"/>
</dbReference>
<accession>A0A9W3K2X5</accession>
<dbReference type="Pfam" id="PF00196">
    <property type="entry name" value="GerE"/>
    <property type="match status" value="1"/>
</dbReference>
<dbReference type="Gene3D" id="1.10.10.10">
    <property type="entry name" value="Winged helix-like DNA-binding domain superfamily/Winged helix DNA-binding domain"/>
    <property type="match status" value="1"/>
</dbReference>
<dbReference type="SMART" id="SM00421">
    <property type="entry name" value="HTH_LUXR"/>
    <property type="match status" value="1"/>
</dbReference>
<keyword evidence="3" id="KW-0804">Transcription</keyword>
<gene>
    <name evidence="5" type="ORF">GEM_3546</name>
</gene>
<dbReference type="RefSeq" id="WP_014898711.1">
    <property type="nucleotide sequence ID" value="NC_018514.1"/>
</dbReference>
<evidence type="ECO:0000313" key="5">
    <source>
        <dbReference type="EMBL" id="AFQ49937.1"/>
    </source>
</evidence>
<dbReference type="PANTHER" id="PTHR44688">
    <property type="entry name" value="DNA-BINDING TRANSCRIPTIONAL ACTIVATOR DEVR_DOSR"/>
    <property type="match status" value="1"/>
</dbReference>
<dbReference type="InterPro" id="IPR011990">
    <property type="entry name" value="TPR-like_helical_dom_sf"/>
</dbReference>
<dbReference type="Pfam" id="PF25873">
    <property type="entry name" value="WHD_MalT"/>
    <property type="match status" value="1"/>
</dbReference>
<dbReference type="AlphaFoldDB" id="A0A9W3K2X5"/>
<dbReference type="Gene3D" id="1.25.40.10">
    <property type="entry name" value="Tetratricopeptide repeat domain"/>
    <property type="match status" value="1"/>
</dbReference>
<keyword evidence="2" id="KW-0238">DNA-binding</keyword>
<dbReference type="InterPro" id="IPR000792">
    <property type="entry name" value="Tscrpt_reg_LuxR_C"/>
</dbReference>
<dbReference type="GO" id="GO:0003677">
    <property type="term" value="F:DNA binding"/>
    <property type="evidence" value="ECO:0007669"/>
    <property type="project" value="UniProtKB-KW"/>
</dbReference>
<dbReference type="InterPro" id="IPR016032">
    <property type="entry name" value="Sig_transdc_resp-reg_C-effctor"/>
</dbReference>
<dbReference type="Proteomes" id="UP000032866">
    <property type="component" value="Chromosome 2"/>
</dbReference>
<keyword evidence="1" id="KW-0805">Transcription regulation</keyword>
<dbReference type="GO" id="GO:0006355">
    <property type="term" value="P:regulation of DNA-templated transcription"/>
    <property type="evidence" value="ECO:0007669"/>
    <property type="project" value="InterPro"/>
</dbReference>
<evidence type="ECO:0000256" key="1">
    <source>
        <dbReference type="ARBA" id="ARBA00023015"/>
    </source>
</evidence>
<organism evidence="5 6">
    <name type="scientific">Burkholderia cepacia GG4</name>
    <dbReference type="NCBI Taxonomy" id="1009846"/>
    <lineage>
        <taxon>Bacteria</taxon>
        <taxon>Pseudomonadati</taxon>
        <taxon>Pseudomonadota</taxon>
        <taxon>Betaproteobacteria</taxon>
        <taxon>Burkholderiales</taxon>
        <taxon>Burkholderiaceae</taxon>
        <taxon>Burkholderia</taxon>
        <taxon>Burkholderia cepacia complex</taxon>
    </lineage>
</organism>
<dbReference type="CDD" id="cd06170">
    <property type="entry name" value="LuxR_C_like"/>
    <property type="match status" value="1"/>
</dbReference>